<evidence type="ECO:0000313" key="2">
    <source>
        <dbReference type="Proteomes" id="UP000479190"/>
    </source>
</evidence>
<dbReference type="OrthoDB" id="6778023at2759"/>
<keyword evidence="2" id="KW-1185">Reference proteome</keyword>
<gene>
    <name evidence="1" type="ORF">TBRA_LOCUS14603</name>
</gene>
<proteinExistence type="predicted"/>
<dbReference type="EMBL" id="CADCXV010001257">
    <property type="protein sequence ID" value="CAB0043015.1"/>
    <property type="molecule type" value="Genomic_DNA"/>
</dbReference>
<dbReference type="AlphaFoldDB" id="A0A6H5J0A0"/>
<dbReference type="PANTHER" id="PTHR19446">
    <property type="entry name" value="REVERSE TRANSCRIPTASES"/>
    <property type="match status" value="1"/>
</dbReference>
<evidence type="ECO:0008006" key="3">
    <source>
        <dbReference type="Google" id="ProtNLM"/>
    </source>
</evidence>
<name>A0A6H5J0A0_9HYME</name>
<protein>
    <recommendedName>
        <fullName evidence="3">Reverse transcriptase domain-containing protein</fullName>
    </recommendedName>
</protein>
<sequence length="360" mass="40139">MEFQSGIVLRDLEIRHSFDRMCPKYDTLRCKSLHFSAQHFWRSRYRAGGSNGDKLSWLVVSSFSAKMLDVFILRRVGAAARKVSRAIADARRTTIALSRRAAGRTPTVVAEADEVCDGSDRPGVHGRTEMTRGMRRSSCSLLSMLSVIVMSGAETVTGIPVTRTSQESTLVTSWKVQVPVFQIKNIRIVTETRTTTTWQDSMTAIMDSCFGPSEKVESNHALPMPDPLDQNSATEWTDIEVIGAIRSMKSNKAPGLDMVEVEFSQALGSVGGAVGPLTMLYNACRRCGYFPETWKTANVRVLIKGPDKDPTHPKSYRPICLLSVLSKVLERLICWRLKETMERPQFTSNRQFGFRVGGGY</sequence>
<accession>A0A6H5J0A0</accession>
<reference evidence="1 2" key="1">
    <citation type="submission" date="2020-02" db="EMBL/GenBank/DDBJ databases">
        <authorList>
            <person name="Ferguson B K."/>
        </authorList>
    </citation>
    <scope>NUCLEOTIDE SEQUENCE [LARGE SCALE GENOMIC DNA]</scope>
</reference>
<evidence type="ECO:0000313" key="1">
    <source>
        <dbReference type="EMBL" id="CAB0043015.1"/>
    </source>
</evidence>
<organism evidence="1 2">
    <name type="scientific">Trichogramma brassicae</name>
    <dbReference type="NCBI Taxonomy" id="86971"/>
    <lineage>
        <taxon>Eukaryota</taxon>
        <taxon>Metazoa</taxon>
        <taxon>Ecdysozoa</taxon>
        <taxon>Arthropoda</taxon>
        <taxon>Hexapoda</taxon>
        <taxon>Insecta</taxon>
        <taxon>Pterygota</taxon>
        <taxon>Neoptera</taxon>
        <taxon>Endopterygota</taxon>
        <taxon>Hymenoptera</taxon>
        <taxon>Apocrita</taxon>
        <taxon>Proctotrupomorpha</taxon>
        <taxon>Chalcidoidea</taxon>
        <taxon>Trichogrammatidae</taxon>
        <taxon>Trichogramma</taxon>
    </lineage>
</organism>
<dbReference type="Proteomes" id="UP000479190">
    <property type="component" value="Unassembled WGS sequence"/>
</dbReference>